<dbReference type="Proteomes" id="UP001642360">
    <property type="component" value="Unassembled WGS sequence"/>
</dbReference>
<dbReference type="InterPro" id="IPR001623">
    <property type="entry name" value="DnaJ_domain"/>
</dbReference>
<evidence type="ECO:0008006" key="4">
    <source>
        <dbReference type="Google" id="ProtNLM"/>
    </source>
</evidence>
<keyword evidence="3" id="KW-1185">Reference proteome</keyword>
<feature type="compositionally biased region" description="Low complexity" evidence="1">
    <location>
        <begin position="15"/>
        <end position="35"/>
    </location>
</feature>
<dbReference type="PANTHER" id="PTHR23172">
    <property type="entry name" value="AUXILIN/CYCLIN G-ASSOCIATED KINASE-RELATED"/>
    <property type="match status" value="1"/>
</dbReference>
<evidence type="ECO:0000313" key="3">
    <source>
        <dbReference type="Proteomes" id="UP001642360"/>
    </source>
</evidence>
<dbReference type="SUPFAM" id="SSF46565">
    <property type="entry name" value="Chaperone J-domain"/>
    <property type="match status" value="1"/>
</dbReference>
<comment type="caution">
    <text evidence="2">The sequence shown here is derived from an EMBL/GenBank/DDBJ whole genome shotgun (WGS) entry which is preliminary data.</text>
</comment>
<feature type="compositionally biased region" description="Basic and acidic residues" evidence="1">
    <location>
        <begin position="94"/>
        <end position="105"/>
    </location>
</feature>
<dbReference type="EMBL" id="CAUOFW020001256">
    <property type="protein sequence ID" value="CAK9142818.1"/>
    <property type="molecule type" value="Genomic_DNA"/>
</dbReference>
<dbReference type="CDD" id="cd06257">
    <property type="entry name" value="DnaJ"/>
    <property type="match status" value="1"/>
</dbReference>
<dbReference type="AlphaFoldDB" id="A0ABC8RCY0"/>
<dbReference type="FunFam" id="1.10.287.110:FF:000043">
    <property type="entry name" value="J-domain protein required for chloroplast accumulation response 1"/>
    <property type="match status" value="1"/>
</dbReference>
<feature type="region of interest" description="Disordered" evidence="1">
    <location>
        <begin position="94"/>
        <end position="119"/>
    </location>
</feature>
<evidence type="ECO:0000256" key="1">
    <source>
        <dbReference type="SAM" id="MobiDB-lite"/>
    </source>
</evidence>
<dbReference type="Gene3D" id="1.10.287.110">
    <property type="entry name" value="DnaJ domain"/>
    <property type="match status" value="1"/>
</dbReference>
<feature type="region of interest" description="Disordered" evidence="1">
    <location>
        <begin position="1"/>
        <end position="38"/>
    </location>
</feature>
<dbReference type="InterPro" id="IPR036869">
    <property type="entry name" value="J_dom_sf"/>
</dbReference>
<accession>A0ABC8RCY0</accession>
<name>A0ABC8RCY0_9AQUA</name>
<organism evidence="2 3">
    <name type="scientific">Ilex paraguariensis</name>
    <name type="common">yerba mate</name>
    <dbReference type="NCBI Taxonomy" id="185542"/>
    <lineage>
        <taxon>Eukaryota</taxon>
        <taxon>Viridiplantae</taxon>
        <taxon>Streptophyta</taxon>
        <taxon>Embryophyta</taxon>
        <taxon>Tracheophyta</taxon>
        <taxon>Spermatophyta</taxon>
        <taxon>Magnoliopsida</taxon>
        <taxon>eudicotyledons</taxon>
        <taxon>Gunneridae</taxon>
        <taxon>Pentapetalae</taxon>
        <taxon>asterids</taxon>
        <taxon>campanulids</taxon>
        <taxon>Aquifoliales</taxon>
        <taxon>Aquifoliaceae</taxon>
        <taxon>Ilex</taxon>
    </lineage>
</organism>
<reference evidence="2 3" key="1">
    <citation type="submission" date="2024-02" db="EMBL/GenBank/DDBJ databases">
        <authorList>
            <person name="Vignale AGUSTIN F."/>
            <person name="Sosa J E."/>
            <person name="Modenutti C."/>
        </authorList>
    </citation>
    <scope>NUCLEOTIDE SEQUENCE [LARGE SCALE GENOMIC DNA]</scope>
</reference>
<sequence length="676" mass="75222">MERFTQRENGLLGYSTRRSFQNRSSSSSRTLTSNSDIDFHDVFGGPPRRFSMQETRCCLSGQSEKPVFGDPIVNRSRYPSDDFYADIFRGDDAYSSPRRTDRDSFDSTPGSRVLSPSGPLPLKAEPFGSSFPAPFSLPAKLINTMDFPVFASGNGSPHMYKGSIPNGAGHPCTRSASLSRLSNQAILRKFELKNELGCNLKKDSKDADALTNSSRFHSSLYKWAGRGVLLLMPLRGGNGSKSKEKAKTLRCSSFNGRTESDGKFPTGKLRGIERLFLQHSISSDTKSSKMEGRNQVKKGNQIRVEPCQIVEGAAFYMPESESLKSVQCTFDNLPGDEREQTKPQPLPVIDKEVFVVTLEGKSEVQSLSSEFEAQGDEQITQKDEVKEEVEKMTRVPHPNVDASILVKENDGNIINSNSADMDKSNCQSLPVTSGDNLGRSTVNGKVKEFVKIFDQEALAKPIINVTRTQSCRWMGTCIYRADNVVNVCTTGMDEKSHSPKVDQTPKQSEKEHANRKITISSDNSFCQKDASSYLESLPDVSEVTIGNIDDLFQENFLITELAHDHDKLLQTGEDYDDVQVSDGKIQQWSNGKTGNIRSLLSTLQYILWPESGWKPVPLVDIIEGSALKRAYQKALLRLHPDKLQQKGAACHNIYIAEKVFDILQEAWDHFNSQGAF</sequence>
<dbReference type="PANTHER" id="PTHR23172:SF64">
    <property type="entry name" value="J DOMAIN-CONTAINING PROTEIN REQUIRED FOR CHLOROPLAST ACCUMULATION RESPONSE 1"/>
    <property type="match status" value="1"/>
</dbReference>
<evidence type="ECO:0000313" key="2">
    <source>
        <dbReference type="EMBL" id="CAK9142818.1"/>
    </source>
</evidence>
<feature type="region of interest" description="Disordered" evidence="1">
    <location>
        <begin position="493"/>
        <end position="512"/>
    </location>
</feature>
<gene>
    <name evidence="2" type="ORF">ILEXP_LOCUS10511</name>
</gene>
<protein>
    <recommendedName>
        <fullName evidence="4">J domain-containing protein required for chloroplast accumulation response 1</fullName>
    </recommendedName>
</protein>
<proteinExistence type="predicted"/>